<dbReference type="Proteomes" id="UP000243053">
    <property type="component" value="Unassembled WGS sequence"/>
</dbReference>
<dbReference type="SUPFAM" id="SSF52540">
    <property type="entry name" value="P-loop containing nucleoside triphosphate hydrolases"/>
    <property type="match status" value="1"/>
</dbReference>
<evidence type="ECO:0000313" key="2">
    <source>
        <dbReference type="EMBL" id="OUR81678.1"/>
    </source>
</evidence>
<feature type="domain" description="AAA+ ATPase" evidence="1">
    <location>
        <begin position="55"/>
        <end position="212"/>
    </location>
</feature>
<dbReference type="SMART" id="SM00382">
    <property type="entry name" value="AAA"/>
    <property type="match status" value="1"/>
</dbReference>
<dbReference type="InterPro" id="IPR003593">
    <property type="entry name" value="AAA+_ATPase"/>
</dbReference>
<dbReference type="AlphaFoldDB" id="A0A1Y5EG04"/>
<reference evidence="3" key="1">
    <citation type="journal article" date="2017" name="Proc. Natl. Acad. Sci. U.S.A.">
        <title>Simulation of Deepwater Horizon oil plume reveals substrate specialization within a complex community of hydrocarbon degraders.</title>
        <authorList>
            <person name="Hu P."/>
            <person name="Dubinsky E.A."/>
            <person name="Probst A.J."/>
            <person name="Wang J."/>
            <person name="Sieber C.M.K."/>
            <person name="Tom L.M."/>
            <person name="Gardinali P."/>
            <person name="Banfield J.F."/>
            <person name="Atlas R.M."/>
            <person name="Andersen G.L."/>
        </authorList>
    </citation>
    <scope>NUCLEOTIDE SEQUENCE [LARGE SCALE GENOMIC DNA]</scope>
</reference>
<evidence type="ECO:0000313" key="3">
    <source>
        <dbReference type="Proteomes" id="UP000243053"/>
    </source>
</evidence>
<dbReference type="EMBL" id="MAAF01000044">
    <property type="protein sequence ID" value="OUR81678.1"/>
    <property type="molecule type" value="Genomic_DNA"/>
</dbReference>
<gene>
    <name evidence="2" type="ORF">A9Q75_07165</name>
</gene>
<organism evidence="2 3">
    <name type="scientific">Colwellia psychrerythraea</name>
    <name type="common">Vibrio psychroerythus</name>
    <dbReference type="NCBI Taxonomy" id="28229"/>
    <lineage>
        <taxon>Bacteria</taxon>
        <taxon>Pseudomonadati</taxon>
        <taxon>Pseudomonadota</taxon>
        <taxon>Gammaproteobacteria</taxon>
        <taxon>Alteromonadales</taxon>
        <taxon>Colwelliaceae</taxon>
        <taxon>Colwellia</taxon>
    </lineage>
</organism>
<dbReference type="Gene3D" id="3.40.50.300">
    <property type="entry name" value="P-loop containing nucleotide triphosphate hydrolases"/>
    <property type="match status" value="1"/>
</dbReference>
<evidence type="ECO:0000259" key="1">
    <source>
        <dbReference type="SMART" id="SM00382"/>
    </source>
</evidence>
<sequence length="298" mass="34191">MSCYKHLSDKAIEQLKLDNDARIEKIRSDRWIGYPKAKSVLTKLDDLMSYPRIERMPNMLIVGDTNNGKTLLTKRFLKQYPAKDNPEGDGIFAPVLLVQAPPVPDEGRFYNAILELLFAPYRPSERVDKKQFQVIKLLRYIGTKILVIDEIHHILAGNLNRQRAFLNVIKYLGNELQISIVGVGTKDAFRALQSDPQLSNRFEPVLLPRWEFNQDFLRLLVSFERMLPLNKASNLHAKSLAMRLFSMSEGYIGELSRILNDAAVYAVKNNIEEITPVVLDKIEWISPSQRKRQLDGAI</sequence>
<protein>
    <submittedName>
        <fullName evidence="2">AAA family ATPase</fullName>
    </submittedName>
</protein>
<comment type="caution">
    <text evidence="2">The sequence shown here is derived from an EMBL/GenBank/DDBJ whole genome shotgun (WGS) entry which is preliminary data.</text>
</comment>
<dbReference type="InterPro" id="IPR027417">
    <property type="entry name" value="P-loop_NTPase"/>
</dbReference>
<dbReference type="InterPro" id="IPR008868">
    <property type="entry name" value="TniB"/>
</dbReference>
<dbReference type="Pfam" id="PF05621">
    <property type="entry name" value="TniB"/>
    <property type="match status" value="1"/>
</dbReference>
<name>A0A1Y5EG04_COLPS</name>
<accession>A0A1Y5EG04</accession>
<proteinExistence type="predicted"/>